<organism evidence="1 2">
    <name type="scientific">Halosquirtibacter laminarini</name>
    <dbReference type="NCBI Taxonomy" id="3374600"/>
    <lineage>
        <taxon>Bacteria</taxon>
        <taxon>Pseudomonadati</taxon>
        <taxon>Bacteroidota</taxon>
        <taxon>Bacteroidia</taxon>
        <taxon>Marinilabiliales</taxon>
        <taxon>Prolixibacteraceae</taxon>
        <taxon>Halosquirtibacter</taxon>
    </lineage>
</organism>
<reference evidence="1" key="1">
    <citation type="submission" date="2021-08" db="EMBL/GenBank/DDBJ databases">
        <title>Novel anaerobic bacterium isolated from sea squirt in East Sea, Republic of Korea.</title>
        <authorList>
            <person name="Nguyen T.H."/>
            <person name="Li Z."/>
            <person name="Lee Y.-J."/>
            <person name="Ko J."/>
            <person name="Kim S.-G."/>
        </authorList>
    </citation>
    <scope>NUCLEOTIDE SEQUENCE</scope>
    <source>
        <strain evidence="1">KCTC 25031</strain>
    </source>
</reference>
<gene>
    <name evidence="1" type="ORF">K4L44_06620</name>
</gene>
<proteinExistence type="predicted"/>
<sequence>MFENYWNRIIDWFYDKKDRRKLIREFNTAARHSFIQGMAPSLLKADISKGDASYRHQFSHWSKTGFRIVAFSGRQLQRNEMEQIGSVILSNDNLMRQLVVLGWDTLEIHGDEGQYGLRWQLKDYLALN</sequence>
<dbReference type="EMBL" id="CP081303">
    <property type="protein sequence ID" value="QZE15500.1"/>
    <property type="molecule type" value="Genomic_DNA"/>
</dbReference>
<dbReference type="Proteomes" id="UP000826212">
    <property type="component" value="Chromosome"/>
</dbReference>
<keyword evidence="2" id="KW-1185">Reference proteome</keyword>
<protein>
    <submittedName>
        <fullName evidence="1">Uncharacterized protein</fullName>
    </submittedName>
</protein>
<evidence type="ECO:0000313" key="2">
    <source>
        <dbReference type="Proteomes" id="UP000826212"/>
    </source>
</evidence>
<evidence type="ECO:0000313" key="1">
    <source>
        <dbReference type="EMBL" id="QZE15500.1"/>
    </source>
</evidence>
<accession>A0AC61NPJ4</accession>
<name>A0AC61NPJ4_9BACT</name>